<accession>A0A0F7TX77</accession>
<gene>
    <name evidence="2" type="ORF">PMG11_09830</name>
</gene>
<evidence type="ECO:0000313" key="3">
    <source>
        <dbReference type="Proteomes" id="UP000042958"/>
    </source>
</evidence>
<protein>
    <submittedName>
        <fullName evidence="2">Uncharacterized protein</fullName>
    </submittedName>
</protein>
<dbReference type="Proteomes" id="UP000042958">
    <property type="component" value="Unassembled WGS sequence"/>
</dbReference>
<evidence type="ECO:0000313" key="2">
    <source>
        <dbReference type="EMBL" id="CEJ61293.1"/>
    </source>
</evidence>
<dbReference type="AlphaFoldDB" id="A0A0F7TX77"/>
<keyword evidence="3" id="KW-1185">Reference proteome</keyword>
<dbReference type="EMBL" id="CDHK01000010">
    <property type="protein sequence ID" value="CEJ61293.1"/>
    <property type="molecule type" value="Genomic_DNA"/>
</dbReference>
<proteinExistence type="predicted"/>
<reference evidence="3" key="1">
    <citation type="journal article" date="2015" name="Genome Announc.">
        <title>Draft genome sequence of the fungus Penicillium brasilianum MG11.</title>
        <authorList>
            <person name="Horn F."/>
            <person name="Linde J."/>
            <person name="Mattern D.J."/>
            <person name="Walther G."/>
            <person name="Guthke R."/>
            <person name="Brakhage A.A."/>
            <person name="Valiante V."/>
        </authorList>
    </citation>
    <scope>NUCLEOTIDE SEQUENCE [LARGE SCALE GENOMIC DNA]</scope>
    <source>
        <strain evidence="3">MG11</strain>
    </source>
</reference>
<evidence type="ECO:0000256" key="1">
    <source>
        <dbReference type="SAM" id="MobiDB-lite"/>
    </source>
</evidence>
<dbReference type="OrthoDB" id="5201563at2759"/>
<organism evidence="2 3">
    <name type="scientific">Penicillium brasilianum</name>
    <dbReference type="NCBI Taxonomy" id="104259"/>
    <lineage>
        <taxon>Eukaryota</taxon>
        <taxon>Fungi</taxon>
        <taxon>Dikarya</taxon>
        <taxon>Ascomycota</taxon>
        <taxon>Pezizomycotina</taxon>
        <taxon>Eurotiomycetes</taxon>
        <taxon>Eurotiomycetidae</taxon>
        <taxon>Eurotiales</taxon>
        <taxon>Aspergillaceae</taxon>
        <taxon>Penicillium</taxon>
    </lineage>
</organism>
<name>A0A0F7TX77_PENBI</name>
<feature type="region of interest" description="Disordered" evidence="1">
    <location>
        <begin position="55"/>
        <end position="74"/>
    </location>
</feature>
<sequence length="145" mass="15929">MSGTGSLAAWVKAFVKPLSRICTRAIMSATATTTTTTTTTRSLSVLADYEVHHSGSEHTGSAVPVNPEQPTDWPTHHRRVPAYRPANSQLDSADRPAGNGHPAEYAFIQIMLHGVWLNASVSRLWRFTGGRINDKIFHYEVGGEW</sequence>